<evidence type="ECO:0000256" key="1">
    <source>
        <dbReference type="ARBA" id="ARBA00004141"/>
    </source>
</evidence>
<dbReference type="GO" id="GO:0016020">
    <property type="term" value="C:membrane"/>
    <property type="evidence" value="ECO:0007669"/>
    <property type="project" value="UniProtKB-SubCell"/>
</dbReference>
<evidence type="ECO:0000256" key="2">
    <source>
        <dbReference type="ARBA" id="ARBA00022692"/>
    </source>
</evidence>
<dbReference type="AlphaFoldDB" id="A0A6L6PN70"/>
<accession>A0A6L6PN70</accession>
<feature type="transmembrane region" description="Helical" evidence="5">
    <location>
        <begin position="76"/>
        <end position="94"/>
    </location>
</feature>
<protein>
    <submittedName>
        <fullName evidence="6">DUF1295 domain-containing protein</fullName>
    </submittedName>
</protein>
<dbReference type="RefSeq" id="WP_155465370.1">
    <property type="nucleotide sequence ID" value="NZ_WNKY01000021.1"/>
</dbReference>
<dbReference type="InterPro" id="IPR007269">
    <property type="entry name" value="ICMT_MeTrfase"/>
</dbReference>
<reference evidence="6 7" key="1">
    <citation type="submission" date="2019-11" db="EMBL/GenBank/DDBJ databases">
        <title>Type strains purchased from KCTC, JCM and DSMZ.</title>
        <authorList>
            <person name="Lu H."/>
        </authorList>
    </citation>
    <scope>NUCLEOTIDE SEQUENCE [LARGE SCALE GENOMIC DNA]</scope>
    <source>
        <strain evidence="6 7">KCTC 22382</strain>
    </source>
</reference>
<keyword evidence="3 5" id="KW-1133">Transmembrane helix</keyword>
<dbReference type="OrthoDB" id="9811969at2"/>
<gene>
    <name evidence="6" type="ORF">GM676_18705</name>
</gene>
<dbReference type="EMBL" id="WNKY01000021">
    <property type="protein sequence ID" value="MTV39595.1"/>
    <property type="molecule type" value="Genomic_DNA"/>
</dbReference>
<dbReference type="InterPro" id="IPR054851">
    <property type="entry name" value="Isoprenylcys_mtase"/>
</dbReference>
<dbReference type="Proteomes" id="UP000475582">
    <property type="component" value="Unassembled WGS sequence"/>
</dbReference>
<comment type="caution">
    <text evidence="6">The sequence shown here is derived from an EMBL/GenBank/DDBJ whole genome shotgun (WGS) entry which is preliminary data.</text>
</comment>
<dbReference type="PANTHER" id="PTHR12714">
    <property type="entry name" value="PROTEIN-S ISOPRENYLCYSTEINE O-METHYLTRANSFERASE"/>
    <property type="match status" value="1"/>
</dbReference>
<evidence type="ECO:0000313" key="7">
    <source>
        <dbReference type="Proteomes" id="UP000475582"/>
    </source>
</evidence>
<feature type="transmembrane region" description="Helical" evidence="5">
    <location>
        <begin position="6"/>
        <end position="25"/>
    </location>
</feature>
<evidence type="ECO:0000256" key="4">
    <source>
        <dbReference type="ARBA" id="ARBA00023136"/>
    </source>
</evidence>
<dbReference type="Pfam" id="PF04140">
    <property type="entry name" value="ICMT"/>
    <property type="match status" value="1"/>
</dbReference>
<feature type="transmembrane region" description="Helical" evidence="5">
    <location>
        <begin position="45"/>
        <end position="64"/>
    </location>
</feature>
<keyword evidence="2 5" id="KW-0812">Transmembrane</keyword>
<evidence type="ECO:0000256" key="3">
    <source>
        <dbReference type="ARBA" id="ARBA00022989"/>
    </source>
</evidence>
<feature type="transmembrane region" description="Helical" evidence="5">
    <location>
        <begin position="133"/>
        <end position="162"/>
    </location>
</feature>
<dbReference type="NCBIfam" id="NF040696">
    <property type="entry name" value="isopcys_mtase"/>
    <property type="match status" value="1"/>
</dbReference>
<keyword evidence="7" id="KW-1185">Reference proteome</keyword>
<dbReference type="PANTHER" id="PTHR12714:SF9">
    <property type="entry name" value="PROTEIN-S-ISOPRENYLCYSTEINE O-METHYLTRANSFERASE"/>
    <property type="match status" value="1"/>
</dbReference>
<organism evidence="6 7">
    <name type="scientific">Duganella radicis</name>
    <dbReference type="NCBI Taxonomy" id="551988"/>
    <lineage>
        <taxon>Bacteria</taxon>
        <taxon>Pseudomonadati</taxon>
        <taxon>Pseudomonadota</taxon>
        <taxon>Betaproteobacteria</taxon>
        <taxon>Burkholderiales</taxon>
        <taxon>Oxalobacteraceae</taxon>
        <taxon>Telluria group</taxon>
        <taxon>Duganella</taxon>
    </lineage>
</organism>
<comment type="subcellular location">
    <subcellularLocation>
        <location evidence="1">Membrane</location>
        <topology evidence="1">Multi-pass membrane protein</topology>
    </subcellularLocation>
</comment>
<dbReference type="Gene3D" id="1.20.120.1630">
    <property type="match status" value="1"/>
</dbReference>
<sequence length="192" mass="22178">MHHLGVFDWIFVAMMVLCFLIRGPWEFRNKQSRAVESRDSGKERFNLLLVFTGSITMPVLYLATPWFDFANYQQSLPQGVLGVAVAAVGVYIFWRSHHDLGRLFSPKLEMKEAHTLVSSGVYSKVRHPMYTAVFLNALAQTLLLANFVVGPAFLIAFSILYFSRIEKEEKMMLDHFGQEYADYQKRTKRLFP</sequence>
<name>A0A6L6PN70_9BURK</name>
<evidence type="ECO:0000313" key="6">
    <source>
        <dbReference type="EMBL" id="MTV39595.1"/>
    </source>
</evidence>
<evidence type="ECO:0000256" key="5">
    <source>
        <dbReference type="SAM" id="Phobius"/>
    </source>
</evidence>
<proteinExistence type="predicted"/>
<dbReference type="GO" id="GO:0004671">
    <property type="term" value="F:protein C-terminal S-isoprenylcysteine carboxyl O-methyltransferase activity"/>
    <property type="evidence" value="ECO:0007669"/>
    <property type="project" value="InterPro"/>
</dbReference>
<keyword evidence="4 5" id="KW-0472">Membrane</keyword>